<dbReference type="PANTHER" id="PTHR47435">
    <property type="entry name" value="KELCH REPEAT PROTEIN (AFU_ORTHOLOGUE AFUA_5G12780)"/>
    <property type="match status" value="1"/>
</dbReference>
<evidence type="ECO:0000313" key="4">
    <source>
        <dbReference type="EMBL" id="KAJ5379410.1"/>
    </source>
</evidence>
<dbReference type="AlphaFoldDB" id="A0A9W9SK31"/>
<organism evidence="4 5">
    <name type="scientific">Penicillium cosmopolitanum</name>
    <dbReference type="NCBI Taxonomy" id="1131564"/>
    <lineage>
        <taxon>Eukaryota</taxon>
        <taxon>Fungi</taxon>
        <taxon>Dikarya</taxon>
        <taxon>Ascomycota</taxon>
        <taxon>Pezizomycotina</taxon>
        <taxon>Eurotiomycetes</taxon>
        <taxon>Eurotiomycetidae</taxon>
        <taxon>Eurotiales</taxon>
        <taxon>Aspergillaceae</taxon>
        <taxon>Penicillium</taxon>
    </lineage>
</organism>
<evidence type="ECO:0000313" key="5">
    <source>
        <dbReference type="Proteomes" id="UP001147747"/>
    </source>
</evidence>
<name>A0A9W9SK31_9EURO</name>
<dbReference type="GO" id="GO:0019760">
    <property type="term" value="P:glucosinolate metabolic process"/>
    <property type="evidence" value="ECO:0007669"/>
    <property type="project" value="UniProtKB-ARBA"/>
</dbReference>
<keyword evidence="5" id="KW-1185">Reference proteome</keyword>
<reference evidence="4" key="1">
    <citation type="submission" date="2022-12" db="EMBL/GenBank/DDBJ databases">
        <authorList>
            <person name="Petersen C."/>
        </authorList>
    </citation>
    <scope>NUCLEOTIDE SEQUENCE</scope>
    <source>
        <strain evidence="4">IBT 29677</strain>
    </source>
</reference>
<keyword evidence="1" id="KW-0677">Repeat</keyword>
<reference evidence="4" key="2">
    <citation type="journal article" date="2023" name="IMA Fungus">
        <title>Comparative genomic study of the Penicillium genus elucidates a diverse pangenome and 15 lateral gene transfer events.</title>
        <authorList>
            <person name="Petersen C."/>
            <person name="Sorensen T."/>
            <person name="Nielsen M.R."/>
            <person name="Sondergaard T.E."/>
            <person name="Sorensen J.L."/>
            <person name="Fitzpatrick D.A."/>
            <person name="Frisvad J.C."/>
            <person name="Nielsen K.L."/>
        </authorList>
    </citation>
    <scope>NUCLEOTIDE SEQUENCE</scope>
    <source>
        <strain evidence="4">IBT 29677</strain>
    </source>
</reference>
<dbReference type="PANTHER" id="PTHR47435:SF4">
    <property type="entry name" value="KELCH REPEAT PROTEIN (AFU_ORTHOLOGUE AFUA_5G12780)"/>
    <property type="match status" value="1"/>
</dbReference>
<dbReference type="Gene3D" id="2.120.10.80">
    <property type="entry name" value="Kelch-type beta propeller"/>
    <property type="match status" value="2"/>
</dbReference>
<dbReference type="Proteomes" id="UP001147747">
    <property type="component" value="Unassembled WGS sequence"/>
</dbReference>
<dbReference type="Pfam" id="PF24681">
    <property type="entry name" value="Kelch_KLHDC2_KLHL20_DRC7"/>
    <property type="match status" value="1"/>
</dbReference>
<dbReference type="OrthoDB" id="10250130at2759"/>
<proteinExistence type="predicted"/>
<keyword evidence="2" id="KW-0408">Iron</keyword>
<evidence type="ECO:0000256" key="2">
    <source>
        <dbReference type="ARBA" id="ARBA00023004"/>
    </source>
</evidence>
<dbReference type="InterPro" id="IPR015915">
    <property type="entry name" value="Kelch-typ_b-propeller"/>
</dbReference>
<sequence length="336" mass="36652">MSRIVANCHKLLEEEILRRSSQIVSVVGDKAYIFGGELRPREPRDNDVHVVSLNSDPENATIASKPATSQSPSPRVGTASCTLNEKIYVFSGRGGVGMAPIEEEGAIWEFDPSAAIWSRISPSNLISRTPPTARSYHCMASDGKDTLYLHAGCPETGRLADLWAFSLSQRVWTELAPAFDPPRGGTSIAFSDAKLYRMNGFDGNSEQGGSVDIYSPETNTWTSHSYQPDGNSGPTPRSVASLLPIRLGGRSFLVTLFGERDPSSLGHQGAGKMLRDMWAFDIKSQKWEEIIVHGSEIPFARGWFDADVAGENTIVVHGGLGESNERLGDVWTINLR</sequence>
<gene>
    <name evidence="4" type="ORF">N7509_012529</name>
</gene>
<feature type="region of interest" description="Disordered" evidence="3">
    <location>
        <begin position="56"/>
        <end position="76"/>
    </location>
</feature>
<evidence type="ECO:0008006" key="6">
    <source>
        <dbReference type="Google" id="ProtNLM"/>
    </source>
</evidence>
<dbReference type="RefSeq" id="XP_056483196.1">
    <property type="nucleotide sequence ID" value="XM_056637166.1"/>
</dbReference>
<accession>A0A9W9SK31</accession>
<dbReference type="GeneID" id="81376146"/>
<dbReference type="EMBL" id="JAPZBU010000011">
    <property type="protein sequence ID" value="KAJ5379410.1"/>
    <property type="molecule type" value="Genomic_DNA"/>
</dbReference>
<dbReference type="SUPFAM" id="SSF117281">
    <property type="entry name" value="Kelch motif"/>
    <property type="match status" value="2"/>
</dbReference>
<evidence type="ECO:0000256" key="1">
    <source>
        <dbReference type="ARBA" id="ARBA00022737"/>
    </source>
</evidence>
<protein>
    <recommendedName>
        <fullName evidence="6">Kelch repeat protein</fullName>
    </recommendedName>
</protein>
<comment type="caution">
    <text evidence="4">The sequence shown here is derived from an EMBL/GenBank/DDBJ whole genome shotgun (WGS) entry which is preliminary data.</text>
</comment>
<evidence type="ECO:0000256" key="3">
    <source>
        <dbReference type="SAM" id="MobiDB-lite"/>
    </source>
</evidence>